<dbReference type="AlphaFoldDB" id="A0A816P1B0"/>
<dbReference type="EMBL" id="HG994363">
    <property type="protein sequence ID" value="CAF2042733.1"/>
    <property type="molecule type" value="Genomic_DNA"/>
</dbReference>
<accession>A0A816P1B0</accession>
<dbReference type="Proteomes" id="UP001295469">
    <property type="component" value="Chromosome A09"/>
</dbReference>
<reference evidence="2" key="1">
    <citation type="submission" date="2021-01" db="EMBL/GenBank/DDBJ databases">
        <authorList>
            <consortium name="Genoscope - CEA"/>
            <person name="William W."/>
        </authorList>
    </citation>
    <scope>NUCLEOTIDE SEQUENCE</scope>
</reference>
<feature type="region of interest" description="Disordered" evidence="1">
    <location>
        <begin position="1"/>
        <end position="24"/>
    </location>
</feature>
<proteinExistence type="predicted"/>
<sequence>MRKRGKKWPQVPGHPRSFSEVSIDGKSEVSMQPLQSTTLPLKFTWKMAHQRSIAVKLLLDVFYML</sequence>
<gene>
    <name evidence="2" type="ORF">DARMORV10_A09P27120.1</name>
</gene>
<name>A0A816P1B0_BRANA</name>
<organism evidence="2">
    <name type="scientific">Brassica napus</name>
    <name type="common">Rape</name>
    <dbReference type="NCBI Taxonomy" id="3708"/>
    <lineage>
        <taxon>Eukaryota</taxon>
        <taxon>Viridiplantae</taxon>
        <taxon>Streptophyta</taxon>
        <taxon>Embryophyta</taxon>
        <taxon>Tracheophyta</taxon>
        <taxon>Spermatophyta</taxon>
        <taxon>Magnoliopsida</taxon>
        <taxon>eudicotyledons</taxon>
        <taxon>Gunneridae</taxon>
        <taxon>Pentapetalae</taxon>
        <taxon>rosids</taxon>
        <taxon>malvids</taxon>
        <taxon>Brassicales</taxon>
        <taxon>Brassicaceae</taxon>
        <taxon>Brassiceae</taxon>
        <taxon>Brassica</taxon>
    </lineage>
</organism>
<protein>
    <submittedName>
        <fullName evidence="2">(rape) hypothetical protein</fullName>
    </submittedName>
</protein>
<evidence type="ECO:0000256" key="1">
    <source>
        <dbReference type="SAM" id="MobiDB-lite"/>
    </source>
</evidence>
<evidence type="ECO:0000313" key="2">
    <source>
        <dbReference type="EMBL" id="CAF2042733.1"/>
    </source>
</evidence>